<proteinExistence type="predicted"/>
<name>A0ABP4S3H6_9ACTN</name>
<dbReference type="Proteomes" id="UP001500280">
    <property type="component" value="Unassembled WGS sequence"/>
</dbReference>
<reference evidence="2" key="1">
    <citation type="journal article" date="2019" name="Int. J. Syst. Evol. Microbiol.">
        <title>The Global Catalogue of Microorganisms (GCM) 10K type strain sequencing project: providing services to taxonomists for standard genome sequencing and annotation.</title>
        <authorList>
            <consortium name="The Broad Institute Genomics Platform"/>
            <consortium name="The Broad Institute Genome Sequencing Center for Infectious Disease"/>
            <person name="Wu L."/>
            <person name="Ma J."/>
        </authorList>
    </citation>
    <scope>NUCLEOTIDE SEQUENCE [LARGE SCALE GENOMIC DNA]</scope>
    <source>
        <strain evidence="2">JCM 14307</strain>
    </source>
</reference>
<dbReference type="RefSeq" id="WP_344143850.1">
    <property type="nucleotide sequence ID" value="NZ_BAAANF010000001.1"/>
</dbReference>
<protein>
    <recommendedName>
        <fullName evidence="3">Nucleotidyltransferase</fullName>
    </recommendedName>
</protein>
<gene>
    <name evidence="1" type="ORF">GCM10009745_00990</name>
</gene>
<keyword evidence="2" id="KW-1185">Reference proteome</keyword>
<comment type="caution">
    <text evidence="1">The sequence shown here is derived from an EMBL/GenBank/DDBJ whole genome shotgun (WGS) entry which is preliminary data.</text>
</comment>
<sequence length="247" mass="28133">MTVDETREKFLIELDRIQTWLKNERVPFAVVGSLAVSAYTDQGASIDFNRPGAYDLAQRMPDVDLLIPRDQAAKVGAFAESLKNQPFPVTIETINAYIDYRPESERSYLTHRQLQFPVRSELFEPRQARLLGQELTTLDPRTMLHTFGTVGGVIRKKDVPKMVALAEAIKDGRAESRFSERDCEVFSQYMVARKRQYPVFIATKQAWEGALEAMPKKAAQAIKHHILPAAHQTMAKLNRDRGDDRSR</sequence>
<accession>A0ABP4S3H6</accession>
<dbReference type="EMBL" id="BAAANF010000001">
    <property type="protein sequence ID" value="GAA1663154.1"/>
    <property type="molecule type" value="Genomic_DNA"/>
</dbReference>
<organism evidence="1 2">
    <name type="scientific">Kribbella yunnanensis</name>
    <dbReference type="NCBI Taxonomy" id="190194"/>
    <lineage>
        <taxon>Bacteria</taxon>
        <taxon>Bacillati</taxon>
        <taxon>Actinomycetota</taxon>
        <taxon>Actinomycetes</taxon>
        <taxon>Propionibacteriales</taxon>
        <taxon>Kribbellaceae</taxon>
        <taxon>Kribbella</taxon>
    </lineage>
</organism>
<evidence type="ECO:0008006" key="3">
    <source>
        <dbReference type="Google" id="ProtNLM"/>
    </source>
</evidence>
<evidence type="ECO:0000313" key="1">
    <source>
        <dbReference type="EMBL" id="GAA1663154.1"/>
    </source>
</evidence>
<evidence type="ECO:0000313" key="2">
    <source>
        <dbReference type="Proteomes" id="UP001500280"/>
    </source>
</evidence>